<evidence type="ECO:0000256" key="3">
    <source>
        <dbReference type="ARBA" id="ARBA00022759"/>
    </source>
</evidence>
<evidence type="ECO:0000313" key="9">
    <source>
        <dbReference type="Proteomes" id="UP000477651"/>
    </source>
</evidence>
<keyword evidence="5 6" id="KW-0694">RNA-binding</keyword>
<dbReference type="GO" id="GO:0004526">
    <property type="term" value="F:ribonuclease P activity"/>
    <property type="evidence" value="ECO:0007669"/>
    <property type="project" value="UniProtKB-UniRule"/>
</dbReference>
<dbReference type="GO" id="GO:0042781">
    <property type="term" value="F:3'-tRNA processing endoribonuclease activity"/>
    <property type="evidence" value="ECO:0007669"/>
    <property type="project" value="TreeGrafter"/>
</dbReference>
<evidence type="ECO:0000256" key="6">
    <source>
        <dbReference type="HAMAP-Rule" id="MF_00227"/>
    </source>
</evidence>
<evidence type="ECO:0000256" key="5">
    <source>
        <dbReference type="ARBA" id="ARBA00022884"/>
    </source>
</evidence>
<dbReference type="GO" id="GO:0001682">
    <property type="term" value="P:tRNA 5'-leader removal"/>
    <property type="evidence" value="ECO:0007669"/>
    <property type="project" value="UniProtKB-UniRule"/>
</dbReference>
<dbReference type="EMBL" id="JAAGYR010000004">
    <property type="protein sequence ID" value="NEN75262.1"/>
    <property type="molecule type" value="Genomic_DNA"/>
</dbReference>
<keyword evidence="9" id="KW-1185">Reference proteome</keyword>
<name>A0A6L9Y485_9BURK</name>
<organism evidence="8 9">
    <name type="scientific">Pelistega ratti</name>
    <dbReference type="NCBI Taxonomy" id="2652177"/>
    <lineage>
        <taxon>Bacteria</taxon>
        <taxon>Pseudomonadati</taxon>
        <taxon>Pseudomonadota</taxon>
        <taxon>Betaproteobacteria</taxon>
        <taxon>Burkholderiales</taxon>
        <taxon>Alcaligenaceae</taxon>
        <taxon>Pelistega</taxon>
    </lineage>
</organism>
<dbReference type="EC" id="3.1.26.5" evidence="6 7"/>
<keyword evidence="1 6" id="KW-0819">tRNA processing</keyword>
<evidence type="ECO:0000256" key="7">
    <source>
        <dbReference type="NCBIfam" id="TIGR00188"/>
    </source>
</evidence>
<dbReference type="NCBIfam" id="TIGR00188">
    <property type="entry name" value="rnpA"/>
    <property type="match status" value="1"/>
</dbReference>
<keyword evidence="4 6" id="KW-0378">Hydrolase</keyword>
<comment type="subunit">
    <text evidence="6">Consists of a catalytic RNA component (M1 or rnpB) and a protein subunit.</text>
</comment>
<evidence type="ECO:0000313" key="8">
    <source>
        <dbReference type="EMBL" id="NEN75262.1"/>
    </source>
</evidence>
<dbReference type="HAMAP" id="MF_00227">
    <property type="entry name" value="RNase_P"/>
    <property type="match status" value="1"/>
</dbReference>
<dbReference type="GO" id="GO:0030677">
    <property type="term" value="C:ribonuclease P complex"/>
    <property type="evidence" value="ECO:0007669"/>
    <property type="project" value="TreeGrafter"/>
</dbReference>
<comment type="caution">
    <text evidence="8">The sequence shown here is derived from an EMBL/GenBank/DDBJ whole genome shotgun (WGS) entry which is preliminary data.</text>
</comment>
<dbReference type="SUPFAM" id="SSF54211">
    <property type="entry name" value="Ribosomal protein S5 domain 2-like"/>
    <property type="match status" value="1"/>
</dbReference>
<evidence type="ECO:0000256" key="2">
    <source>
        <dbReference type="ARBA" id="ARBA00022722"/>
    </source>
</evidence>
<dbReference type="Proteomes" id="UP000477651">
    <property type="component" value="Unassembled WGS sequence"/>
</dbReference>
<dbReference type="InterPro" id="IPR014721">
    <property type="entry name" value="Ribsml_uS5_D2-typ_fold_subgr"/>
</dbReference>
<gene>
    <name evidence="6 8" type="primary">rnpA</name>
    <name evidence="8" type="ORF">F9B74_02825</name>
</gene>
<comment type="similarity">
    <text evidence="6">Belongs to the RnpA family.</text>
</comment>
<comment type="function">
    <text evidence="6">RNaseP catalyzes the removal of the 5'-leader sequence from pre-tRNA to produce the mature 5'-terminus. It can also cleave other RNA substrates such as 4.5S RNA. The protein component plays an auxiliary but essential role in vivo by binding to the 5'-leader sequence and broadening the substrate specificity of the ribozyme.</text>
</comment>
<evidence type="ECO:0000256" key="4">
    <source>
        <dbReference type="ARBA" id="ARBA00022801"/>
    </source>
</evidence>
<comment type="catalytic activity">
    <reaction evidence="6">
        <text>Endonucleolytic cleavage of RNA, removing 5'-extranucleotides from tRNA precursor.</text>
        <dbReference type="EC" id="3.1.26.5"/>
    </reaction>
</comment>
<dbReference type="InterPro" id="IPR000100">
    <property type="entry name" value="RNase_P"/>
</dbReference>
<accession>A0A6L9Y485</accession>
<keyword evidence="2 6" id="KW-0540">Nuclease</keyword>
<dbReference type="Gene3D" id="3.30.230.10">
    <property type="match status" value="1"/>
</dbReference>
<keyword evidence="3 6" id="KW-0255">Endonuclease</keyword>
<dbReference type="GO" id="GO:0000049">
    <property type="term" value="F:tRNA binding"/>
    <property type="evidence" value="ECO:0007669"/>
    <property type="project" value="UniProtKB-UniRule"/>
</dbReference>
<protein>
    <recommendedName>
        <fullName evidence="6 7">Ribonuclease P protein component</fullName>
        <shortName evidence="6">RNase P protein</shortName>
        <shortName evidence="6">RNaseP protein</shortName>
        <ecNumber evidence="6 7">3.1.26.5</ecNumber>
    </recommendedName>
    <alternativeName>
        <fullName evidence="6">Protein C5</fullName>
    </alternativeName>
</protein>
<reference evidence="8 9" key="1">
    <citation type="submission" date="2020-02" db="EMBL/GenBank/DDBJ databases">
        <title>Pelistega sp. NLN82 were isolated from wild rodents of the Hainan Island.</title>
        <authorList>
            <person name="Niu N."/>
            <person name="Zhou J."/>
        </authorList>
    </citation>
    <scope>NUCLEOTIDE SEQUENCE [LARGE SCALE GENOMIC DNA]</scope>
    <source>
        <strain evidence="8 9">NLN82</strain>
    </source>
</reference>
<sequence length="120" mass="14147">MSSANYPKEARLHRPSEFAQVFSHKRATRGALFTLHYCPNSVERARLGIIIAKRNAALSVTRSTIKRVIREVFRLHQHQLYPKDYVVRLHRHIEPCSLRALRKMVRTEIISLFEKQLEQK</sequence>
<proteinExistence type="inferred from homology"/>
<evidence type="ECO:0000256" key="1">
    <source>
        <dbReference type="ARBA" id="ARBA00022694"/>
    </source>
</evidence>
<dbReference type="PANTHER" id="PTHR33992:SF1">
    <property type="entry name" value="RIBONUCLEASE P PROTEIN COMPONENT"/>
    <property type="match status" value="1"/>
</dbReference>
<dbReference type="InterPro" id="IPR020568">
    <property type="entry name" value="Ribosomal_Su5_D2-typ_SF"/>
</dbReference>
<dbReference type="RefSeq" id="WP_159991319.1">
    <property type="nucleotide sequence ID" value="NZ_CP047165.1"/>
</dbReference>
<dbReference type="PANTHER" id="PTHR33992">
    <property type="entry name" value="RIBONUCLEASE P PROTEIN COMPONENT"/>
    <property type="match status" value="1"/>
</dbReference>
<dbReference type="Pfam" id="PF00825">
    <property type="entry name" value="Ribonuclease_P"/>
    <property type="match status" value="1"/>
</dbReference>
<dbReference type="AlphaFoldDB" id="A0A6L9Y485"/>